<gene>
    <name evidence="2" type="ORF">KOF27_12985</name>
</gene>
<reference evidence="2" key="1">
    <citation type="submission" date="2021-06" db="EMBL/GenBank/DDBJ databases">
        <title>Emergence of genetically related NDM-1-producing Providencia rettgeri strains in Argentina.</title>
        <authorList>
            <person name="Pasteran F."/>
            <person name="Meo A."/>
            <person name="Gomez S."/>
            <person name="Derdoy L."/>
            <person name="Albronoz E."/>
            <person name="Faccone D."/>
            <person name="Guerriero L."/>
            <person name="Archuby D."/>
            <person name="Tarzia A."/>
            <person name="Lopez M."/>
            <person name="Corso A."/>
        </authorList>
    </citation>
    <scope>NUCLEOTIDE SEQUENCE</scope>
    <source>
        <strain evidence="2">PreM15628</strain>
    </source>
</reference>
<proteinExistence type="predicted"/>
<organism evidence="2 3">
    <name type="scientific">Providencia rettgeri</name>
    <dbReference type="NCBI Taxonomy" id="587"/>
    <lineage>
        <taxon>Bacteria</taxon>
        <taxon>Pseudomonadati</taxon>
        <taxon>Pseudomonadota</taxon>
        <taxon>Gammaproteobacteria</taxon>
        <taxon>Enterobacterales</taxon>
        <taxon>Morganellaceae</taxon>
        <taxon>Providencia</taxon>
    </lineage>
</organism>
<dbReference type="RefSeq" id="WP_140170764.1">
    <property type="nucleotide sequence ID" value="NZ_CAHPQZ010000041.1"/>
</dbReference>
<feature type="transmembrane region" description="Helical" evidence="1">
    <location>
        <begin position="81"/>
        <end position="99"/>
    </location>
</feature>
<keyword evidence="1" id="KW-0472">Membrane</keyword>
<feature type="transmembrane region" description="Helical" evidence="1">
    <location>
        <begin position="119"/>
        <end position="139"/>
    </location>
</feature>
<feature type="transmembrane region" description="Helical" evidence="1">
    <location>
        <begin position="7"/>
        <end position="29"/>
    </location>
</feature>
<protein>
    <submittedName>
        <fullName evidence="2">Uncharacterized protein</fullName>
    </submittedName>
</protein>
<keyword evidence="1" id="KW-0812">Transmembrane</keyword>
<keyword evidence="1" id="KW-1133">Transmembrane helix</keyword>
<name>A0AAJ4THF0_PRORE</name>
<evidence type="ECO:0000256" key="1">
    <source>
        <dbReference type="SAM" id="Phobius"/>
    </source>
</evidence>
<evidence type="ECO:0000313" key="2">
    <source>
        <dbReference type="EMBL" id="QWQ19536.1"/>
    </source>
</evidence>
<feature type="transmembrane region" description="Helical" evidence="1">
    <location>
        <begin position="49"/>
        <end position="74"/>
    </location>
</feature>
<accession>A0AAJ4THF0</accession>
<evidence type="ECO:0000313" key="3">
    <source>
        <dbReference type="Proteomes" id="UP000682358"/>
    </source>
</evidence>
<dbReference type="AlphaFoldDB" id="A0AAJ4THF0"/>
<dbReference type="EMBL" id="CP076405">
    <property type="protein sequence ID" value="QWQ19536.1"/>
    <property type="molecule type" value="Genomic_DNA"/>
</dbReference>
<dbReference type="Proteomes" id="UP000682358">
    <property type="component" value="Chromosome"/>
</dbReference>
<sequence>MKMPASLWVILIVFSLFMLIHITGAFFYVSSMLRLSSSVDVWSSSDGAFLIIGLTLYQLVLPTVEVLTVVLVLMKKKIGAALLKILWSIITLMSIFSAFKGINNALEGNGFSSMAEKTGGVIGALLLPIIMIFLTYILFKSSRVKDCFQSVSAK</sequence>